<dbReference type="Proteomes" id="UP000398619">
    <property type="component" value="Unassembled WGS sequence"/>
</dbReference>
<keyword evidence="2" id="KW-1133">Transmembrane helix</keyword>
<reference evidence="3 4" key="1">
    <citation type="submission" date="2019-07" db="EMBL/GenBank/DDBJ databases">
        <authorList>
            <person name="Hibberd C M."/>
            <person name="Gehrig L. J."/>
            <person name="Chang H.-W."/>
            <person name="Venkatesh S."/>
        </authorList>
    </citation>
    <scope>NUCLEOTIDE SEQUENCE [LARGE SCALE GENOMIC DNA]</scope>
    <source>
        <strain evidence="3">Dorea_longicatena_SSTS_Bg7063</strain>
    </source>
</reference>
<name>A0A564UVF1_9FIRM</name>
<dbReference type="AlphaFoldDB" id="A0A564UVF1"/>
<protein>
    <submittedName>
        <fullName evidence="3">Uncharacterized protein</fullName>
    </submittedName>
</protein>
<organism evidence="3 4">
    <name type="scientific">Dorea longicatena</name>
    <dbReference type="NCBI Taxonomy" id="88431"/>
    <lineage>
        <taxon>Bacteria</taxon>
        <taxon>Bacillati</taxon>
        <taxon>Bacillota</taxon>
        <taxon>Clostridia</taxon>
        <taxon>Lachnospirales</taxon>
        <taxon>Lachnospiraceae</taxon>
        <taxon>Dorea</taxon>
    </lineage>
</organism>
<evidence type="ECO:0000256" key="2">
    <source>
        <dbReference type="SAM" id="Phobius"/>
    </source>
</evidence>
<keyword evidence="2" id="KW-0812">Transmembrane</keyword>
<evidence type="ECO:0000313" key="4">
    <source>
        <dbReference type="Proteomes" id="UP000398619"/>
    </source>
</evidence>
<feature type="region of interest" description="Disordered" evidence="1">
    <location>
        <begin position="51"/>
        <end position="88"/>
    </location>
</feature>
<gene>
    <name evidence="3" type="ORF">DLSSTS7063_03236</name>
</gene>
<evidence type="ECO:0000256" key="1">
    <source>
        <dbReference type="SAM" id="MobiDB-lite"/>
    </source>
</evidence>
<sequence>MWIYTYEREKEAVDKERIMKILVGIITIAGIVVLAFLILDNKAEQRKVQQVAAEDEKKTQSPEYIEMEELENQDKEKQKELKAKANGN</sequence>
<dbReference type="EMBL" id="CABHNM010000079">
    <property type="protein sequence ID" value="VUX23583.1"/>
    <property type="molecule type" value="Genomic_DNA"/>
</dbReference>
<accession>A0A564UVF1</accession>
<feature type="transmembrane region" description="Helical" evidence="2">
    <location>
        <begin position="21"/>
        <end position="39"/>
    </location>
</feature>
<evidence type="ECO:0000313" key="3">
    <source>
        <dbReference type="EMBL" id="VUX23583.1"/>
    </source>
</evidence>
<proteinExistence type="predicted"/>
<keyword evidence="2" id="KW-0472">Membrane</keyword>
<feature type="compositionally biased region" description="Basic and acidic residues" evidence="1">
    <location>
        <begin position="72"/>
        <end position="88"/>
    </location>
</feature>